<dbReference type="SMR" id="A0A067E3X6"/>
<accession>A0A067E3X6</accession>
<dbReference type="PANTHER" id="PTHR11697:SF230">
    <property type="entry name" value="ZINC FINGER, MYM DOMAIN CONTAINING 1"/>
    <property type="match status" value="1"/>
</dbReference>
<dbReference type="PANTHER" id="PTHR11697">
    <property type="entry name" value="GENERAL TRANSCRIPTION FACTOR 2-RELATED ZINC FINGER PROTEIN"/>
    <property type="match status" value="1"/>
</dbReference>
<keyword evidence="2" id="KW-1185">Reference proteome</keyword>
<gene>
    <name evidence="1" type="ORF">CISIN_1g037292mg</name>
</gene>
<evidence type="ECO:0000313" key="2">
    <source>
        <dbReference type="Proteomes" id="UP000027120"/>
    </source>
</evidence>
<dbReference type="EMBL" id="KK785102">
    <property type="protein sequence ID" value="KDO49743.1"/>
    <property type="molecule type" value="Genomic_DNA"/>
</dbReference>
<proteinExistence type="predicted"/>
<organism evidence="1 2">
    <name type="scientific">Citrus sinensis</name>
    <name type="common">Sweet orange</name>
    <name type="synonym">Citrus aurantium var. sinensis</name>
    <dbReference type="NCBI Taxonomy" id="2711"/>
    <lineage>
        <taxon>Eukaryota</taxon>
        <taxon>Viridiplantae</taxon>
        <taxon>Streptophyta</taxon>
        <taxon>Embryophyta</taxon>
        <taxon>Tracheophyta</taxon>
        <taxon>Spermatophyta</taxon>
        <taxon>Magnoliopsida</taxon>
        <taxon>eudicotyledons</taxon>
        <taxon>Gunneridae</taxon>
        <taxon>Pentapetalae</taxon>
        <taxon>rosids</taxon>
        <taxon>malvids</taxon>
        <taxon>Sapindales</taxon>
        <taxon>Rutaceae</taxon>
        <taxon>Aurantioideae</taxon>
        <taxon>Citrus</taxon>
    </lineage>
</organism>
<sequence length="183" mass="20619">EKNAIAVSEALKTSELESRQGMNQEITLKRSGDTRWRSHYGTLISIITMFSSIVDVFEIIANDASNSKQRFEANSILRFIICKLGLQRMREHGWNSLLSQLNSHFNEVNTKILLCLACLCPKDSFVAFNKEKLLPLAQLYPKDFSPVDLMTLDTQLNVYIIDMQSSVEFSGLSPIGDLAQKNG</sequence>
<dbReference type="AlphaFoldDB" id="A0A067E3X6"/>
<reference evidence="1 2" key="1">
    <citation type="submission" date="2014-04" db="EMBL/GenBank/DDBJ databases">
        <authorList>
            <consortium name="International Citrus Genome Consortium"/>
            <person name="Gmitter F."/>
            <person name="Chen C."/>
            <person name="Farmerie W."/>
            <person name="Harkins T."/>
            <person name="Desany B."/>
            <person name="Mohiuddin M."/>
            <person name="Kodira C."/>
            <person name="Borodovsky M."/>
            <person name="Lomsadze A."/>
            <person name="Burns P."/>
            <person name="Jenkins J."/>
            <person name="Prochnik S."/>
            <person name="Shu S."/>
            <person name="Chapman J."/>
            <person name="Pitluck S."/>
            <person name="Schmutz J."/>
            <person name="Rokhsar D."/>
        </authorList>
    </citation>
    <scope>NUCLEOTIDE SEQUENCE</scope>
</reference>
<dbReference type="InterPro" id="IPR055298">
    <property type="entry name" value="AtLOH3-like"/>
</dbReference>
<feature type="non-terminal residue" evidence="1">
    <location>
        <position position="1"/>
    </location>
</feature>
<dbReference type="Proteomes" id="UP000027120">
    <property type="component" value="Unassembled WGS sequence"/>
</dbReference>
<protein>
    <submittedName>
        <fullName evidence="1">Uncharacterized protein</fullName>
    </submittedName>
</protein>
<evidence type="ECO:0000313" key="1">
    <source>
        <dbReference type="EMBL" id="KDO49743.1"/>
    </source>
</evidence>
<name>A0A067E3X6_CITSI</name>